<reference evidence="1 2" key="1">
    <citation type="submission" date="2019-12" db="EMBL/GenBank/DDBJ databases">
        <authorList>
            <person name="Floudas D."/>
            <person name="Bentzer J."/>
            <person name="Ahren D."/>
            <person name="Johansson T."/>
            <person name="Persson P."/>
            <person name="Tunlid A."/>
        </authorList>
    </citation>
    <scope>NUCLEOTIDE SEQUENCE [LARGE SCALE GENOMIC DNA]</scope>
    <source>
        <strain evidence="1 2">CBS 102.39</strain>
    </source>
</reference>
<comment type="caution">
    <text evidence="1">The sequence shown here is derived from an EMBL/GenBank/DDBJ whole genome shotgun (WGS) entry which is preliminary data.</text>
</comment>
<name>A0A8H4QEQ9_9AGAR</name>
<dbReference type="EMBL" id="JAACJL010000060">
    <property type="protein sequence ID" value="KAF4609632.1"/>
    <property type="molecule type" value="Genomic_DNA"/>
</dbReference>
<protein>
    <submittedName>
        <fullName evidence="1">Uncharacterized protein</fullName>
    </submittedName>
</protein>
<keyword evidence="2" id="KW-1185">Reference proteome</keyword>
<proteinExistence type="predicted"/>
<dbReference type="AlphaFoldDB" id="A0A8H4QEQ9"/>
<gene>
    <name evidence="1" type="ORF">D9613_011921</name>
</gene>
<accession>A0A8H4QEQ9</accession>
<dbReference type="Proteomes" id="UP000521872">
    <property type="component" value="Unassembled WGS sequence"/>
</dbReference>
<sequence length="277" mass="30828">MTPLGGWDTSNGTCIHHAAEQAHLQELSKVVLNATGIRHRSLRWLPFNIHTASKQLVANLKSFQLTTAYSTEPSDMHELVVSTHELENLTTSVAISYSSKMDDAERQIEAQYYNDIAKSSTKVLCTAAKRELSLHGLSATHRDDTNTALRTRIRPASPWMVVIRVARTANHRRRPLERRSTNDEAWVEQFAVLLQIVSSAASELLGLNAGKSTLPDGLKKSRFMISLRDKRLEDRIQHVERDLAEEDGGFEMALADTLMISVVANNDEEQSVGGDAV</sequence>
<evidence type="ECO:0000313" key="2">
    <source>
        <dbReference type="Proteomes" id="UP000521872"/>
    </source>
</evidence>
<organism evidence="1 2">
    <name type="scientific">Agrocybe pediades</name>
    <dbReference type="NCBI Taxonomy" id="84607"/>
    <lineage>
        <taxon>Eukaryota</taxon>
        <taxon>Fungi</taxon>
        <taxon>Dikarya</taxon>
        <taxon>Basidiomycota</taxon>
        <taxon>Agaricomycotina</taxon>
        <taxon>Agaricomycetes</taxon>
        <taxon>Agaricomycetidae</taxon>
        <taxon>Agaricales</taxon>
        <taxon>Agaricineae</taxon>
        <taxon>Strophariaceae</taxon>
        <taxon>Agrocybe</taxon>
    </lineage>
</organism>
<evidence type="ECO:0000313" key="1">
    <source>
        <dbReference type="EMBL" id="KAF4609632.1"/>
    </source>
</evidence>